<dbReference type="Proteomes" id="UP000642014">
    <property type="component" value="Unassembled WGS sequence"/>
</dbReference>
<dbReference type="GeneID" id="95456984"/>
<proteinExistence type="predicted"/>
<reference evidence="1" key="3">
    <citation type="submission" date="2023-08" db="EMBL/GenBank/DDBJ databases">
        <authorList>
            <person name="Sun Q."/>
            <person name="Ohkuma M."/>
        </authorList>
    </citation>
    <scope>NUCLEOTIDE SEQUENCE</scope>
    <source>
        <strain evidence="1">JCM 4205</strain>
    </source>
</reference>
<gene>
    <name evidence="2" type="ORF">CP977_24795</name>
    <name evidence="1" type="ORF">GCM10010497_57830</name>
</gene>
<dbReference type="Proteomes" id="UP000326029">
    <property type="component" value="Chromosome"/>
</dbReference>
<evidence type="ECO:0000313" key="2">
    <source>
        <dbReference type="EMBL" id="QEV34983.1"/>
    </source>
</evidence>
<organism evidence="1 4">
    <name type="scientific">Streptomyces cinereoruber</name>
    <dbReference type="NCBI Taxonomy" id="67260"/>
    <lineage>
        <taxon>Bacteria</taxon>
        <taxon>Bacillati</taxon>
        <taxon>Actinomycetota</taxon>
        <taxon>Actinomycetes</taxon>
        <taxon>Kitasatosporales</taxon>
        <taxon>Streptomycetaceae</taxon>
        <taxon>Streptomyces</taxon>
    </lineage>
</organism>
<sequence length="78" mass="8114">MNGLSVNGHLQVDTRIRVTPFPDRLRPFVSLRIEGDAIDIALLVSSGSADALRALATAATEAATVLDALTAEATEVPA</sequence>
<name>A0AAV4KQ21_9ACTN</name>
<dbReference type="EMBL" id="BMSJ01000013">
    <property type="protein sequence ID" value="GGR46804.1"/>
    <property type="molecule type" value="Genomic_DNA"/>
</dbReference>
<evidence type="ECO:0000313" key="3">
    <source>
        <dbReference type="Proteomes" id="UP000326029"/>
    </source>
</evidence>
<dbReference type="EMBL" id="CP023693">
    <property type="protein sequence ID" value="QEV34983.1"/>
    <property type="molecule type" value="Genomic_DNA"/>
</dbReference>
<evidence type="ECO:0000313" key="4">
    <source>
        <dbReference type="Proteomes" id="UP000642014"/>
    </source>
</evidence>
<dbReference type="AlphaFoldDB" id="A0AAV4KQ21"/>
<reference evidence="2 3" key="2">
    <citation type="submission" date="2017-09" db="EMBL/GenBank/DDBJ databases">
        <authorList>
            <person name="Lee N."/>
            <person name="Cho B.-K."/>
        </authorList>
    </citation>
    <scope>NUCLEOTIDE SEQUENCE [LARGE SCALE GENOMIC DNA]</scope>
    <source>
        <strain evidence="2 3">ATCC 19740</strain>
    </source>
</reference>
<protein>
    <submittedName>
        <fullName evidence="1">Uncharacterized protein</fullName>
    </submittedName>
</protein>
<reference evidence="1 4" key="1">
    <citation type="journal article" date="2014" name="Int. J. Syst. Evol. Microbiol.">
        <title>Complete genome sequence of Corynebacterium casei LMG S-19264T (=DSM 44701T), isolated from a smear-ripened cheese.</title>
        <authorList>
            <consortium name="US DOE Joint Genome Institute (JGI-PGF)"/>
            <person name="Walter F."/>
            <person name="Albersmeier A."/>
            <person name="Kalinowski J."/>
            <person name="Ruckert C."/>
        </authorList>
    </citation>
    <scope>NUCLEOTIDE SEQUENCE [LARGE SCALE GENOMIC DNA]</scope>
    <source>
        <strain evidence="1 4">JCM 4205</strain>
    </source>
</reference>
<evidence type="ECO:0000313" key="1">
    <source>
        <dbReference type="EMBL" id="GGR46804.1"/>
    </source>
</evidence>
<accession>A0AAV4KQ21</accession>
<dbReference type="RefSeq" id="WP_152370830.1">
    <property type="nucleotide sequence ID" value="NZ_BMSJ01000013.1"/>
</dbReference>
<keyword evidence="3" id="KW-1185">Reference proteome</keyword>